<name>A0A2P2PPW7_RHIMU</name>
<evidence type="ECO:0000313" key="2">
    <source>
        <dbReference type="EMBL" id="MBX56753.1"/>
    </source>
</evidence>
<sequence length="23" mass="2608">MSSTRRTFTGSPKQNKQINKIGK</sequence>
<accession>A0A2P2PPW7</accession>
<evidence type="ECO:0000256" key="1">
    <source>
        <dbReference type="SAM" id="MobiDB-lite"/>
    </source>
</evidence>
<organism evidence="2">
    <name type="scientific">Rhizophora mucronata</name>
    <name type="common">Asiatic mangrove</name>
    <dbReference type="NCBI Taxonomy" id="61149"/>
    <lineage>
        <taxon>Eukaryota</taxon>
        <taxon>Viridiplantae</taxon>
        <taxon>Streptophyta</taxon>
        <taxon>Embryophyta</taxon>
        <taxon>Tracheophyta</taxon>
        <taxon>Spermatophyta</taxon>
        <taxon>Magnoliopsida</taxon>
        <taxon>eudicotyledons</taxon>
        <taxon>Gunneridae</taxon>
        <taxon>Pentapetalae</taxon>
        <taxon>rosids</taxon>
        <taxon>fabids</taxon>
        <taxon>Malpighiales</taxon>
        <taxon>Rhizophoraceae</taxon>
        <taxon>Rhizophora</taxon>
    </lineage>
</organism>
<dbReference type="AlphaFoldDB" id="A0A2P2PPW7"/>
<feature type="region of interest" description="Disordered" evidence="1">
    <location>
        <begin position="1"/>
        <end position="23"/>
    </location>
</feature>
<reference evidence="2" key="1">
    <citation type="submission" date="2018-02" db="EMBL/GenBank/DDBJ databases">
        <title>Rhizophora mucronata_Transcriptome.</title>
        <authorList>
            <person name="Meera S.P."/>
            <person name="Sreeshan A."/>
            <person name="Augustine A."/>
        </authorList>
    </citation>
    <scope>NUCLEOTIDE SEQUENCE</scope>
    <source>
        <tissue evidence="2">Leaf</tissue>
    </source>
</reference>
<dbReference type="EMBL" id="GGEC01076269">
    <property type="protein sequence ID" value="MBX56753.1"/>
    <property type="molecule type" value="Transcribed_RNA"/>
</dbReference>
<protein>
    <submittedName>
        <fullName evidence="2">Uncharacterized protein</fullName>
    </submittedName>
</protein>
<proteinExistence type="predicted"/>